<organism evidence="1 2">
    <name type="scientific">Trichinella nelsoni</name>
    <dbReference type="NCBI Taxonomy" id="6336"/>
    <lineage>
        <taxon>Eukaryota</taxon>
        <taxon>Metazoa</taxon>
        <taxon>Ecdysozoa</taxon>
        <taxon>Nematoda</taxon>
        <taxon>Enoplea</taxon>
        <taxon>Dorylaimia</taxon>
        <taxon>Trichinellida</taxon>
        <taxon>Trichinellidae</taxon>
        <taxon>Trichinella</taxon>
    </lineage>
</organism>
<gene>
    <name evidence="1" type="ORF">T07_6038</name>
</gene>
<sequence length="256" mass="29151">MSFFLKCEIKFGNDLSFCCEDVGELRLSMICCYLERFHDGYTFAIRWRHSRVVHSRCHCSLWSRINWTKVHRHDRLCYCLCRCEWYENCSLCRACCRNSRCSRRCHACCAYGRGCRNLQNPTCPVVVVAVFPVVLARVIRTPTVAVACDGGGSLDIGGGVVDNLQQISEQVALEIRRVARLAAGFEQFRVGGKDVPQFRVEEDLAAGFQVGYLRTVAYVVHDAFPIFAFNIIRLTDRHVERRTVLTGAKLGHHIAH</sequence>
<accession>A0A0V0RL29</accession>
<keyword evidence="2" id="KW-1185">Reference proteome</keyword>
<comment type="caution">
    <text evidence="1">The sequence shown here is derived from an EMBL/GenBank/DDBJ whole genome shotgun (WGS) entry which is preliminary data.</text>
</comment>
<reference evidence="1 2" key="1">
    <citation type="submission" date="2015-01" db="EMBL/GenBank/DDBJ databases">
        <title>Evolution of Trichinella species and genotypes.</title>
        <authorList>
            <person name="Korhonen P.K."/>
            <person name="Edoardo P."/>
            <person name="Giuseppe L.R."/>
            <person name="Gasser R.B."/>
        </authorList>
    </citation>
    <scope>NUCLEOTIDE SEQUENCE [LARGE SCALE GENOMIC DNA]</scope>
    <source>
        <strain evidence="1">ISS37</strain>
    </source>
</reference>
<dbReference type="Proteomes" id="UP000054630">
    <property type="component" value="Unassembled WGS sequence"/>
</dbReference>
<protein>
    <submittedName>
        <fullName evidence="1">Uncharacterized protein</fullName>
    </submittedName>
</protein>
<evidence type="ECO:0000313" key="1">
    <source>
        <dbReference type="EMBL" id="KRX15195.1"/>
    </source>
</evidence>
<name>A0A0V0RL29_9BILA</name>
<dbReference type="AlphaFoldDB" id="A0A0V0RL29"/>
<dbReference type="EMBL" id="JYDL01000138">
    <property type="protein sequence ID" value="KRX15195.1"/>
    <property type="molecule type" value="Genomic_DNA"/>
</dbReference>
<proteinExistence type="predicted"/>
<dbReference type="OrthoDB" id="10443537at2759"/>
<evidence type="ECO:0000313" key="2">
    <source>
        <dbReference type="Proteomes" id="UP000054630"/>
    </source>
</evidence>